<dbReference type="Gene3D" id="3.30.710.10">
    <property type="entry name" value="Potassium Channel Kv1.1, Chain A"/>
    <property type="match status" value="1"/>
</dbReference>
<keyword evidence="4" id="KW-1185">Reference proteome</keyword>
<dbReference type="SMART" id="SM00225">
    <property type="entry name" value="BTB"/>
    <property type="match status" value="1"/>
</dbReference>
<gene>
    <name evidence="3" type="ORF">CcCBS67573_g10500</name>
</gene>
<protein>
    <recommendedName>
        <fullName evidence="2">BTB domain-containing protein</fullName>
    </recommendedName>
</protein>
<feature type="compositionally biased region" description="Polar residues" evidence="1">
    <location>
        <begin position="376"/>
        <end position="392"/>
    </location>
</feature>
<dbReference type="InterPro" id="IPR000210">
    <property type="entry name" value="BTB/POZ_dom"/>
</dbReference>
<proteinExistence type="predicted"/>
<dbReference type="PANTHER" id="PTHR47369:SF1">
    <property type="entry name" value="BTB_POZ DOMAIN-CONTAINING PROTEIN"/>
    <property type="match status" value="1"/>
</dbReference>
<comment type="caution">
    <text evidence="3">The sequence shown here is derived from an EMBL/GenBank/DDBJ whole genome shotgun (WGS) entry which is preliminary data.</text>
</comment>
<dbReference type="InterPro" id="IPR011333">
    <property type="entry name" value="SKP1/BTB/POZ_sf"/>
</dbReference>
<accession>A0A507CU32</accession>
<name>A0A507CU32_9FUNG</name>
<evidence type="ECO:0000313" key="4">
    <source>
        <dbReference type="Proteomes" id="UP000320333"/>
    </source>
</evidence>
<evidence type="ECO:0000259" key="2">
    <source>
        <dbReference type="PROSITE" id="PS50097"/>
    </source>
</evidence>
<feature type="domain" description="BTB" evidence="2">
    <location>
        <begin position="22"/>
        <end position="84"/>
    </location>
</feature>
<reference evidence="3 4" key="1">
    <citation type="journal article" date="2019" name="Sci. Rep.">
        <title>Comparative genomics of chytrid fungi reveal insights into the obligate biotrophic and pathogenic lifestyle of Synchytrium endobioticum.</title>
        <authorList>
            <person name="van de Vossenberg B.T.L.H."/>
            <person name="Warris S."/>
            <person name="Nguyen H.D.T."/>
            <person name="van Gent-Pelzer M.P.E."/>
            <person name="Joly D.L."/>
            <person name="van de Geest H.C."/>
            <person name="Bonants P.J.M."/>
            <person name="Smith D.S."/>
            <person name="Levesque C.A."/>
            <person name="van der Lee T.A.J."/>
        </authorList>
    </citation>
    <scope>NUCLEOTIDE SEQUENCE [LARGE SCALE GENOMIC DNA]</scope>
    <source>
        <strain evidence="3 4">CBS 675.73</strain>
    </source>
</reference>
<evidence type="ECO:0000256" key="1">
    <source>
        <dbReference type="SAM" id="MobiDB-lite"/>
    </source>
</evidence>
<dbReference type="Proteomes" id="UP000320333">
    <property type="component" value="Unassembled WGS sequence"/>
</dbReference>
<feature type="region of interest" description="Disordered" evidence="1">
    <location>
        <begin position="354"/>
        <end position="394"/>
    </location>
</feature>
<dbReference type="SUPFAM" id="SSF54695">
    <property type="entry name" value="POZ domain"/>
    <property type="match status" value="1"/>
</dbReference>
<dbReference type="PROSITE" id="PS50097">
    <property type="entry name" value="BTB"/>
    <property type="match status" value="1"/>
</dbReference>
<feature type="compositionally biased region" description="Acidic residues" evidence="1">
    <location>
        <begin position="355"/>
        <end position="370"/>
    </location>
</feature>
<feature type="compositionally biased region" description="Polar residues" evidence="1">
    <location>
        <begin position="574"/>
        <end position="599"/>
    </location>
</feature>
<dbReference type="EMBL" id="QEAP01001623">
    <property type="protein sequence ID" value="TPX42615.1"/>
    <property type="molecule type" value="Genomic_DNA"/>
</dbReference>
<feature type="region of interest" description="Disordered" evidence="1">
    <location>
        <begin position="574"/>
        <end position="606"/>
    </location>
</feature>
<dbReference type="AlphaFoldDB" id="A0A507CU32"/>
<evidence type="ECO:0000313" key="3">
    <source>
        <dbReference type="EMBL" id="TPX42615.1"/>
    </source>
</evidence>
<dbReference type="Pfam" id="PF00651">
    <property type="entry name" value="BTB"/>
    <property type="match status" value="1"/>
</dbReference>
<sequence length="762" mass="84993">MEPYVGKLLASFKRLYLNQLYSDITLTAFGHSFKLHRIVLVSNAYFSSLIDGPWAENGSDRLTLHFDDTNISLEALKTVIARMYGIDDDDMNLKQNVLSLLATGCFFDDEPLCIKCVQHIESDMYPTTVIPYLTFAERNYYGLHSESILHACLTTLCKNASNASYLPSIATLPRVHLASVLASDCLHVENEAMRFELVENVMQLRRTIYSFSSKSSSTPSLFMPAKDESNKWIEKEQGGHRRETSASSTDTLIEQSLCVKESFPLDTQESFIQHQDDDEEQEDIQSLHQQIMSKSILCSNLPFTQLQKIRRDTSKPKNISDTILQKALWQQIELRSMVLCADTDALDLGIQYDSQSEDDEEEAIETESSEYEATSPVGSFNQKPRNMPMQDTETMEGGKGVFDLIRAGSLWNHVACPPFRFGCTFDGTQLEKMEVSSGVGAKIYSRSNFYAGSMWQVYIQKLDGNEGPALGVYLQRTLPKETEKDASNVSHYIDKRIHARVWFQIICYFGNSQCCILESKPDLFKAEQSWGWRSTKMFKDVCAGVSGGDSMLKSQLEDLHLKIFDHLLPKFPNMNTHPSSAKTTASQPRKSQAQSSEHNNAPPALLKPATEKTHAGLSFKAVLLDQLNRDSPVAKAADFDAGGGRSGVVHRSPMGEYVPPTGEGPLSNLANPTPGPLTYDPKLPPSGFQYSILGKHVQTKGEKDTLGPGPAYQTRNTNVAFQDSPHWSFAKKLGTIGMHNSADLKGFLLEFLFFVSVKGICT</sequence>
<organism evidence="3 4">
    <name type="scientific">Chytriomyces confervae</name>
    <dbReference type="NCBI Taxonomy" id="246404"/>
    <lineage>
        <taxon>Eukaryota</taxon>
        <taxon>Fungi</taxon>
        <taxon>Fungi incertae sedis</taxon>
        <taxon>Chytridiomycota</taxon>
        <taxon>Chytridiomycota incertae sedis</taxon>
        <taxon>Chytridiomycetes</taxon>
        <taxon>Chytridiales</taxon>
        <taxon>Chytriomycetaceae</taxon>
        <taxon>Chytriomyces</taxon>
    </lineage>
</organism>
<dbReference type="OrthoDB" id="6359943at2759"/>
<dbReference type="STRING" id="246404.A0A507CU32"/>
<dbReference type="PANTHER" id="PTHR47369">
    <property type="entry name" value="BTB/POZ DOMAIN-CONTAINING PROTEIN"/>
    <property type="match status" value="1"/>
</dbReference>